<evidence type="ECO:0000256" key="1">
    <source>
        <dbReference type="SAM" id="MobiDB-lite"/>
    </source>
</evidence>
<keyword evidence="3" id="KW-1185">Reference proteome</keyword>
<evidence type="ECO:0000313" key="3">
    <source>
        <dbReference type="Proteomes" id="UP001153269"/>
    </source>
</evidence>
<name>A0A9N7VJS4_PLEPL</name>
<dbReference type="EMBL" id="CADEAL010004072">
    <property type="protein sequence ID" value="CAB1450995.1"/>
    <property type="molecule type" value="Genomic_DNA"/>
</dbReference>
<dbReference type="Proteomes" id="UP001153269">
    <property type="component" value="Unassembled WGS sequence"/>
</dbReference>
<sequence length="226" mass="24270">MLSPQTPPPARALVTLADDVSPHTLTAAAAGPCYTNTGPARQLKGEATTRLMLVSLLLQEAVWRLRTPLLTGATKRINKRVGARGWGHGACESLDKEGRRGEIMKEGDGQKKTRKRQGVDRETREGHESVPWMCVLPAAVSEEFCGQRTDREAGLLRTTDGNMGEGAGLIRDRPAAALSLAERLADPCCLIGTGSLLTRAHQQGEQPGSTGRCGDRPSTVIRKTPE</sequence>
<feature type="compositionally biased region" description="Polar residues" evidence="1">
    <location>
        <begin position="200"/>
        <end position="209"/>
    </location>
</feature>
<proteinExistence type="predicted"/>
<comment type="caution">
    <text evidence="2">The sequence shown here is derived from an EMBL/GenBank/DDBJ whole genome shotgun (WGS) entry which is preliminary data.</text>
</comment>
<reference evidence="2" key="1">
    <citation type="submission" date="2020-03" db="EMBL/GenBank/DDBJ databases">
        <authorList>
            <person name="Weist P."/>
        </authorList>
    </citation>
    <scope>NUCLEOTIDE SEQUENCE</scope>
</reference>
<dbReference type="AlphaFoldDB" id="A0A9N7VJS4"/>
<feature type="region of interest" description="Disordered" evidence="1">
    <location>
        <begin position="98"/>
        <end position="127"/>
    </location>
</feature>
<evidence type="ECO:0000313" key="2">
    <source>
        <dbReference type="EMBL" id="CAB1450995.1"/>
    </source>
</evidence>
<protein>
    <submittedName>
        <fullName evidence="2">Uncharacterized protein</fullName>
    </submittedName>
</protein>
<accession>A0A9N7VJS4</accession>
<feature type="region of interest" description="Disordered" evidence="1">
    <location>
        <begin position="200"/>
        <end position="226"/>
    </location>
</feature>
<organism evidence="2 3">
    <name type="scientific">Pleuronectes platessa</name>
    <name type="common">European plaice</name>
    <dbReference type="NCBI Taxonomy" id="8262"/>
    <lineage>
        <taxon>Eukaryota</taxon>
        <taxon>Metazoa</taxon>
        <taxon>Chordata</taxon>
        <taxon>Craniata</taxon>
        <taxon>Vertebrata</taxon>
        <taxon>Euteleostomi</taxon>
        <taxon>Actinopterygii</taxon>
        <taxon>Neopterygii</taxon>
        <taxon>Teleostei</taxon>
        <taxon>Neoteleostei</taxon>
        <taxon>Acanthomorphata</taxon>
        <taxon>Carangaria</taxon>
        <taxon>Pleuronectiformes</taxon>
        <taxon>Pleuronectoidei</taxon>
        <taxon>Pleuronectidae</taxon>
        <taxon>Pleuronectes</taxon>
    </lineage>
</organism>
<gene>
    <name evidence="2" type="ORF">PLEPLA_LOCUS38687</name>
</gene>